<dbReference type="EMBL" id="GL378364">
    <property type="protein sequence ID" value="EFJ44388.1"/>
    <property type="molecule type" value="Genomic_DNA"/>
</dbReference>
<dbReference type="SUPFAM" id="SSF56322">
    <property type="entry name" value="ADC synthase"/>
    <property type="match status" value="1"/>
</dbReference>
<accession>D8U7A6</accession>
<keyword evidence="3" id="KW-1185">Reference proteome</keyword>
<evidence type="ECO:0000259" key="1">
    <source>
        <dbReference type="Pfam" id="PF00425"/>
    </source>
</evidence>
<dbReference type="Gene3D" id="3.60.120.10">
    <property type="entry name" value="Anthranilate synthase"/>
    <property type="match status" value="1"/>
</dbReference>
<dbReference type="GeneID" id="9624793"/>
<dbReference type="PANTHER" id="PTHR47253">
    <property type="match status" value="1"/>
</dbReference>
<proteinExistence type="predicted"/>
<dbReference type="InterPro" id="IPR005801">
    <property type="entry name" value="ADC_synthase"/>
</dbReference>
<dbReference type="PANTHER" id="PTHR47253:SF4">
    <property type="entry name" value="ISOCHORISMATE SYNTHASE 2, CHLOROPLASTIC"/>
    <property type="match status" value="1"/>
</dbReference>
<evidence type="ECO:0000313" key="3">
    <source>
        <dbReference type="Proteomes" id="UP000001058"/>
    </source>
</evidence>
<dbReference type="AlphaFoldDB" id="D8U7A6"/>
<dbReference type="InterPro" id="IPR015890">
    <property type="entry name" value="Chorismate_C"/>
</dbReference>
<dbReference type="GO" id="GO:0008909">
    <property type="term" value="F:isochorismate synthase activity"/>
    <property type="evidence" value="ECO:0007669"/>
    <property type="project" value="InterPro"/>
</dbReference>
<dbReference type="Proteomes" id="UP000001058">
    <property type="component" value="Unassembled WGS sequence"/>
</dbReference>
<reference evidence="2 3" key="1">
    <citation type="journal article" date="2010" name="Science">
        <title>Genomic analysis of organismal complexity in the multicellular green alga Volvox carteri.</title>
        <authorList>
            <person name="Prochnik S.E."/>
            <person name="Umen J."/>
            <person name="Nedelcu A.M."/>
            <person name="Hallmann A."/>
            <person name="Miller S.M."/>
            <person name="Nishii I."/>
            <person name="Ferris P."/>
            <person name="Kuo A."/>
            <person name="Mitros T."/>
            <person name="Fritz-Laylin L.K."/>
            <person name="Hellsten U."/>
            <person name="Chapman J."/>
            <person name="Simakov O."/>
            <person name="Rensing S.A."/>
            <person name="Terry A."/>
            <person name="Pangilinan J."/>
            <person name="Kapitonov V."/>
            <person name="Jurka J."/>
            <person name="Salamov A."/>
            <person name="Shapiro H."/>
            <person name="Schmutz J."/>
            <person name="Grimwood J."/>
            <person name="Lindquist E."/>
            <person name="Lucas S."/>
            <person name="Grigoriev I.V."/>
            <person name="Schmitt R."/>
            <person name="Kirk D."/>
            <person name="Rokhsar D.S."/>
        </authorList>
    </citation>
    <scope>NUCLEOTIDE SEQUENCE [LARGE SCALE GENOMIC DNA]</scope>
    <source>
        <strain evidence="3">f. Nagariensis / Eve</strain>
    </source>
</reference>
<gene>
    <name evidence="2" type="ORF">VOLCADRAFT_64823</name>
</gene>
<name>D8U7A6_VOLCA</name>
<feature type="non-terminal residue" evidence="2">
    <location>
        <position position="198"/>
    </location>
</feature>
<dbReference type="OrthoDB" id="8119704at2759"/>
<dbReference type="KEGG" id="vcn:VOLCADRAFT_64823"/>
<feature type="domain" description="Chorismate-utilising enzyme C-terminal" evidence="1">
    <location>
        <begin position="9"/>
        <end position="198"/>
    </location>
</feature>
<protein>
    <recommendedName>
        <fullName evidence="1">Chorismate-utilising enzyme C-terminal domain-containing protein</fullName>
    </recommendedName>
</protein>
<dbReference type="InParanoid" id="D8U7A6"/>
<dbReference type="Pfam" id="PF00425">
    <property type="entry name" value="Chorismate_bind"/>
    <property type="match status" value="1"/>
</dbReference>
<sequence length="198" mass="21445">MCVCFTHTVPSRPSLSLVHQSLQERDPRAYQLYFAPGGGPAGLETGADGAAAGPGPAFLSCTPERLYARTGRFVASEAVAGTRPRGRGGDVEQDFWLSLDLLRSAKDHAEFCTVRDWIASQLAGPCEDVRVEVRKSVLKQGSVQHLFGRVAAELRRGRNDAHLLAALHPTPAVCGRPRQAALGYLDELESFDRGWYAG</sequence>
<organism evidence="3">
    <name type="scientific">Volvox carteri f. nagariensis</name>
    <dbReference type="NCBI Taxonomy" id="3068"/>
    <lineage>
        <taxon>Eukaryota</taxon>
        <taxon>Viridiplantae</taxon>
        <taxon>Chlorophyta</taxon>
        <taxon>core chlorophytes</taxon>
        <taxon>Chlorophyceae</taxon>
        <taxon>CS clade</taxon>
        <taxon>Chlamydomonadales</taxon>
        <taxon>Volvocaceae</taxon>
        <taxon>Volvox</taxon>
    </lineage>
</organism>
<evidence type="ECO:0000313" key="2">
    <source>
        <dbReference type="EMBL" id="EFJ44388.1"/>
    </source>
</evidence>
<dbReference type="RefSeq" id="XP_002954495.1">
    <property type="nucleotide sequence ID" value="XM_002954449.1"/>
</dbReference>
<dbReference type="InterPro" id="IPR044250">
    <property type="entry name" value="MenF-like"/>
</dbReference>
<dbReference type="eggNOG" id="KOG1223">
    <property type="taxonomic scope" value="Eukaryota"/>
</dbReference>
<dbReference type="STRING" id="3068.D8U7A6"/>